<name>A0A1H5VMF1_9BACT</name>
<dbReference type="Proteomes" id="UP000236736">
    <property type="component" value="Unassembled WGS sequence"/>
</dbReference>
<dbReference type="AlphaFoldDB" id="A0A1H5VMF1"/>
<dbReference type="EMBL" id="FNVR01000007">
    <property type="protein sequence ID" value="SEF88363.1"/>
    <property type="molecule type" value="Genomic_DNA"/>
</dbReference>
<protein>
    <submittedName>
        <fullName evidence="2">DpnII restriction endonuclease</fullName>
    </submittedName>
</protein>
<keyword evidence="3" id="KW-1185">Reference proteome</keyword>
<reference evidence="3" key="1">
    <citation type="submission" date="2016-10" db="EMBL/GenBank/DDBJ databases">
        <authorList>
            <person name="Varghese N."/>
            <person name="Submissions S."/>
        </authorList>
    </citation>
    <scope>NUCLEOTIDE SEQUENCE [LARGE SCALE GENOMIC DNA]</scope>
    <source>
        <strain evidence="3">DSM 17298</strain>
    </source>
</reference>
<dbReference type="Pfam" id="PF04556">
    <property type="entry name" value="DpnII"/>
    <property type="match status" value="1"/>
</dbReference>
<feature type="domain" description="Restriction endonuclease type II DpnII-like" evidence="1">
    <location>
        <begin position="154"/>
        <end position="246"/>
    </location>
</feature>
<accession>A0A1H5VMF1</accession>
<dbReference type="GO" id="GO:0003677">
    <property type="term" value="F:DNA binding"/>
    <property type="evidence" value="ECO:0007669"/>
    <property type="project" value="InterPro"/>
</dbReference>
<sequence>MIRHKQTKTQLIESLGEVKSDWKDDFSVHFLELVSSFNFKNNVSEIHLIQILQKDFEAGITFFRLVLEQSKDEFTEILKALFFHSSLGYGKTCFLSNPEEYIRILKEYGLIDAINILISREYTWREVIQERLKMGRGSAIKGQKRGKNLEDFVESIVSQVFENYEIRKSFRGAKGLTTAKADFCIPSTQNPSIVIEVKAYGATGSKQSDVIGDVQKIILEKRNDTYFLLVTDGITWKARMRDFERLIEFQNYGDVYRIYTQKMDLELLSDLIQLKAELNL</sequence>
<evidence type="ECO:0000313" key="3">
    <source>
        <dbReference type="Proteomes" id="UP000236736"/>
    </source>
</evidence>
<proteinExistence type="predicted"/>
<dbReference type="GO" id="GO:0009036">
    <property type="term" value="F:type II site-specific deoxyribonuclease activity"/>
    <property type="evidence" value="ECO:0007669"/>
    <property type="project" value="InterPro"/>
</dbReference>
<dbReference type="InterPro" id="IPR007637">
    <property type="entry name" value="Restrct_endonuc_II_DpnII-like"/>
</dbReference>
<gene>
    <name evidence="2" type="ORF">SAMN03080598_01745</name>
</gene>
<keyword evidence="2" id="KW-0540">Nuclease</keyword>
<organism evidence="2 3">
    <name type="scientific">Algoriphagus boritolerans DSM 17298 = JCM 18970</name>
    <dbReference type="NCBI Taxonomy" id="1120964"/>
    <lineage>
        <taxon>Bacteria</taxon>
        <taxon>Pseudomonadati</taxon>
        <taxon>Bacteroidota</taxon>
        <taxon>Cytophagia</taxon>
        <taxon>Cytophagales</taxon>
        <taxon>Cyclobacteriaceae</taxon>
        <taxon>Algoriphagus</taxon>
    </lineage>
</organism>
<evidence type="ECO:0000313" key="2">
    <source>
        <dbReference type="EMBL" id="SEF88363.1"/>
    </source>
</evidence>
<keyword evidence="2" id="KW-0378">Hydrolase</keyword>
<keyword evidence="2" id="KW-0255">Endonuclease</keyword>
<evidence type="ECO:0000259" key="1">
    <source>
        <dbReference type="Pfam" id="PF04556"/>
    </source>
</evidence>
<dbReference type="STRING" id="1120964.GCA_001313265_01332"/>
<dbReference type="GO" id="GO:0009307">
    <property type="term" value="P:DNA restriction-modification system"/>
    <property type="evidence" value="ECO:0007669"/>
    <property type="project" value="InterPro"/>
</dbReference>